<keyword evidence="2" id="KW-1185">Reference proteome</keyword>
<dbReference type="STRING" id="1193502.SHALO_1258"/>
<dbReference type="SUPFAM" id="SSF46626">
    <property type="entry name" value="Cytochrome c"/>
    <property type="match status" value="1"/>
</dbReference>
<dbReference type="Proteomes" id="UP000094609">
    <property type="component" value="Chromosome"/>
</dbReference>
<dbReference type="EMBL" id="CP017111">
    <property type="protein sequence ID" value="AOO65036.1"/>
    <property type="molecule type" value="Genomic_DNA"/>
</dbReference>
<reference evidence="2" key="1">
    <citation type="submission" date="2016-08" db="EMBL/GenBank/DDBJ databases">
        <title>Complete genome sequence of the organohalide-respiring Epsilonproteobacterium Sulfurospirillum halorespirans.</title>
        <authorList>
            <person name="Goris T."/>
            <person name="Zimmermann J."/>
            <person name="Schenz B."/>
            <person name="Lemos M."/>
            <person name="Hackermueller J."/>
            <person name="Diekert G."/>
        </authorList>
    </citation>
    <scope>NUCLEOTIDE SEQUENCE [LARGE SCALE GENOMIC DNA]</scope>
    <source>
        <strain>DSM 13726</strain>
        <strain evidence="2">PCE-M2</strain>
    </source>
</reference>
<dbReference type="Gene3D" id="1.10.760.10">
    <property type="entry name" value="Cytochrome c-like domain"/>
    <property type="match status" value="1"/>
</dbReference>
<dbReference type="AlphaFoldDB" id="A0A1D7TJ80"/>
<protein>
    <submittedName>
        <fullName evidence="1">TMAO reductase-like protein, cytochrome c-type subunit</fullName>
    </submittedName>
</protein>
<dbReference type="GO" id="GO:0020037">
    <property type="term" value="F:heme binding"/>
    <property type="evidence" value="ECO:0007669"/>
    <property type="project" value="InterPro"/>
</dbReference>
<evidence type="ECO:0000313" key="1">
    <source>
        <dbReference type="EMBL" id="AOO65036.1"/>
    </source>
</evidence>
<accession>A0A1D7TJ80</accession>
<dbReference type="KEGG" id="shal:SHALO_1258"/>
<proteinExistence type="predicted"/>
<dbReference type="PATRIC" id="fig|1193502.14.peg.1277"/>
<dbReference type="InterPro" id="IPR036909">
    <property type="entry name" value="Cyt_c-like_dom_sf"/>
</dbReference>
<organism evidence="1 2">
    <name type="scientific">Sulfurospirillum halorespirans DSM 13726</name>
    <dbReference type="NCBI Taxonomy" id="1193502"/>
    <lineage>
        <taxon>Bacteria</taxon>
        <taxon>Pseudomonadati</taxon>
        <taxon>Campylobacterota</taxon>
        <taxon>Epsilonproteobacteria</taxon>
        <taxon>Campylobacterales</taxon>
        <taxon>Sulfurospirillaceae</taxon>
        <taxon>Sulfurospirillum</taxon>
    </lineage>
</organism>
<dbReference type="GO" id="GO:0009055">
    <property type="term" value="F:electron transfer activity"/>
    <property type="evidence" value="ECO:0007669"/>
    <property type="project" value="InterPro"/>
</dbReference>
<name>A0A1D7TJ80_9BACT</name>
<evidence type="ECO:0000313" key="2">
    <source>
        <dbReference type="Proteomes" id="UP000094609"/>
    </source>
</evidence>
<dbReference type="RefSeq" id="WP_069477854.1">
    <property type="nucleotide sequence ID" value="NZ_CP017111.1"/>
</dbReference>
<gene>
    <name evidence="1" type="ORF">SHALO_1258</name>
</gene>
<sequence>MWKQVTGIVLTSCALFANDVVYSVKEKPVYLDAISGKVVGKLLPTNAIEILSQEGDRIKFKITGYQNKNTPNVIYFTDKARIFSLAFAKNIIPVTKIVESKDQWNIVTTEAYTTQGDYEKSVEPMMEKAAKLYSDNCSMCHTLNAIDHFTANQWPSTFRSMLDRTPIQKDDVWLVTQYLQKNASDMKK</sequence>